<dbReference type="EMBL" id="JAFHDT010000013">
    <property type="protein sequence ID" value="KAI7801266.1"/>
    <property type="molecule type" value="Genomic_DNA"/>
</dbReference>
<dbReference type="AlphaFoldDB" id="A0A9W7TR44"/>
<comment type="caution">
    <text evidence="2">The sequence shown here is derived from an EMBL/GenBank/DDBJ whole genome shotgun (WGS) entry which is preliminary data.</text>
</comment>
<keyword evidence="1" id="KW-1133">Transmembrane helix</keyword>
<gene>
    <name evidence="2" type="ORF">IRJ41_002292</name>
</gene>
<feature type="non-terminal residue" evidence="2">
    <location>
        <position position="1"/>
    </location>
</feature>
<feature type="non-terminal residue" evidence="2">
    <location>
        <position position="105"/>
    </location>
</feature>
<name>A0A9W7TR44_TRIRA</name>
<dbReference type="Proteomes" id="UP001059041">
    <property type="component" value="Linkage Group LG13"/>
</dbReference>
<keyword evidence="1" id="KW-0472">Membrane</keyword>
<keyword evidence="3" id="KW-1185">Reference proteome</keyword>
<reference evidence="2" key="1">
    <citation type="submission" date="2021-02" db="EMBL/GenBank/DDBJ databases">
        <title>Comparative genomics reveals that relaxation of natural selection precedes convergent phenotypic evolution of cavefish.</title>
        <authorList>
            <person name="Peng Z."/>
        </authorList>
    </citation>
    <scope>NUCLEOTIDE SEQUENCE</scope>
    <source>
        <tissue evidence="2">Muscle</tissue>
    </source>
</reference>
<proteinExistence type="predicted"/>
<feature type="transmembrane region" description="Helical" evidence="1">
    <location>
        <begin position="82"/>
        <end position="102"/>
    </location>
</feature>
<organism evidence="2 3">
    <name type="scientific">Triplophysa rosa</name>
    <name type="common">Cave loach</name>
    <dbReference type="NCBI Taxonomy" id="992332"/>
    <lineage>
        <taxon>Eukaryota</taxon>
        <taxon>Metazoa</taxon>
        <taxon>Chordata</taxon>
        <taxon>Craniata</taxon>
        <taxon>Vertebrata</taxon>
        <taxon>Euteleostomi</taxon>
        <taxon>Actinopterygii</taxon>
        <taxon>Neopterygii</taxon>
        <taxon>Teleostei</taxon>
        <taxon>Ostariophysi</taxon>
        <taxon>Cypriniformes</taxon>
        <taxon>Nemacheilidae</taxon>
        <taxon>Triplophysa</taxon>
    </lineage>
</organism>
<protein>
    <submittedName>
        <fullName evidence="2">Uncharacterized protein</fullName>
    </submittedName>
</protein>
<accession>A0A9W7TR44</accession>
<evidence type="ECO:0000256" key="1">
    <source>
        <dbReference type="SAM" id="Phobius"/>
    </source>
</evidence>
<sequence>HDILPNNILTRVVCECEAAGRQELRRCVSVSFLSCSLAMAVMNVHFLDPENSEFAQTKHKLTCMGASEDVALTALDPRTLRVNLTVTMLWIISWSFLCGVLGDFD</sequence>
<evidence type="ECO:0000313" key="3">
    <source>
        <dbReference type="Proteomes" id="UP001059041"/>
    </source>
</evidence>
<evidence type="ECO:0000313" key="2">
    <source>
        <dbReference type="EMBL" id="KAI7801266.1"/>
    </source>
</evidence>
<keyword evidence="1" id="KW-0812">Transmembrane</keyword>